<evidence type="ECO:0000313" key="2">
    <source>
        <dbReference type="Proteomes" id="UP000789920"/>
    </source>
</evidence>
<protein>
    <submittedName>
        <fullName evidence="1">24884_t:CDS:1</fullName>
    </submittedName>
</protein>
<feature type="non-terminal residue" evidence="1">
    <location>
        <position position="50"/>
    </location>
</feature>
<sequence length="50" mass="5838">AFTNQNKHKKLEVFFESEDLKIKNKTKLKEQSSLITLRSTSSKAQQRNTL</sequence>
<evidence type="ECO:0000313" key="1">
    <source>
        <dbReference type="EMBL" id="CAG8850567.1"/>
    </source>
</evidence>
<reference evidence="1" key="1">
    <citation type="submission" date="2021-06" db="EMBL/GenBank/DDBJ databases">
        <authorList>
            <person name="Kallberg Y."/>
            <person name="Tangrot J."/>
            <person name="Rosling A."/>
        </authorList>
    </citation>
    <scope>NUCLEOTIDE SEQUENCE</scope>
    <source>
        <strain evidence="1">MA461A</strain>
    </source>
</reference>
<name>A0ACA9SXT3_9GLOM</name>
<feature type="non-terminal residue" evidence="1">
    <location>
        <position position="1"/>
    </location>
</feature>
<dbReference type="Proteomes" id="UP000789920">
    <property type="component" value="Unassembled WGS sequence"/>
</dbReference>
<keyword evidence="2" id="KW-1185">Reference proteome</keyword>
<comment type="caution">
    <text evidence="1">The sequence shown here is derived from an EMBL/GenBank/DDBJ whole genome shotgun (WGS) entry which is preliminary data.</text>
</comment>
<gene>
    <name evidence="1" type="ORF">RPERSI_LOCUS36153</name>
</gene>
<dbReference type="EMBL" id="CAJVQC010171505">
    <property type="protein sequence ID" value="CAG8850567.1"/>
    <property type="molecule type" value="Genomic_DNA"/>
</dbReference>
<organism evidence="1 2">
    <name type="scientific">Racocetra persica</name>
    <dbReference type="NCBI Taxonomy" id="160502"/>
    <lineage>
        <taxon>Eukaryota</taxon>
        <taxon>Fungi</taxon>
        <taxon>Fungi incertae sedis</taxon>
        <taxon>Mucoromycota</taxon>
        <taxon>Glomeromycotina</taxon>
        <taxon>Glomeromycetes</taxon>
        <taxon>Diversisporales</taxon>
        <taxon>Gigasporaceae</taxon>
        <taxon>Racocetra</taxon>
    </lineage>
</organism>
<proteinExistence type="predicted"/>
<accession>A0ACA9SXT3</accession>